<protein>
    <recommendedName>
        <fullName evidence="4">Transposase</fullName>
    </recommendedName>
</protein>
<evidence type="ECO:0000256" key="1">
    <source>
        <dbReference type="SAM" id="MobiDB-lite"/>
    </source>
</evidence>
<name>A0ABT7FJF6_9RHOB</name>
<feature type="region of interest" description="Disordered" evidence="1">
    <location>
        <begin position="1"/>
        <end position="20"/>
    </location>
</feature>
<evidence type="ECO:0008006" key="4">
    <source>
        <dbReference type="Google" id="ProtNLM"/>
    </source>
</evidence>
<evidence type="ECO:0000313" key="2">
    <source>
        <dbReference type="EMBL" id="MDK3075277.1"/>
    </source>
</evidence>
<accession>A0ABT7FJF6</accession>
<sequence length="78" mass="8678">MDSIVKGARNGFDPDHNGGGIPEHAKFAEFAAVHSCVSNHFNLERHLCSRQNFKKNRTVALAEWRQFGAEQRAGLPSD</sequence>
<dbReference type="Proteomes" id="UP001227126">
    <property type="component" value="Unassembled WGS sequence"/>
</dbReference>
<keyword evidence="3" id="KW-1185">Reference proteome</keyword>
<reference evidence="2 3" key="1">
    <citation type="submission" date="2023-05" db="EMBL/GenBank/DDBJ databases">
        <title>Sedimentitalea sp. nov. JM2-8.</title>
        <authorList>
            <person name="Huang J."/>
        </authorList>
    </citation>
    <scope>NUCLEOTIDE SEQUENCE [LARGE SCALE GENOMIC DNA]</scope>
    <source>
        <strain evidence="2 3">JM2-8</strain>
    </source>
</reference>
<evidence type="ECO:0000313" key="3">
    <source>
        <dbReference type="Proteomes" id="UP001227126"/>
    </source>
</evidence>
<gene>
    <name evidence="2" type="ORF">QO034_19530</name>
</gene>
<dbReference type="RefSeq" id="WP_284487210.1">
    <property type="nucleotide sequence ID" value="NZ_JASNJE010000033.1"/>
</dbReference>
<dbReference type="EMBL" id="JASNJE010000033">
    <property type="protein sequence ID" value="MDK3075277.1"/>
    <property type="molecule type" value="Genomic_DNA"/>
</dbReference>
<comment type="caution">
    <text evidence="2">The sequence shown here is derived from an EMBL/GenBank/DDBJ whole genome shotgun (WGS) entry which is preliminary data.</text>
</comment>
<organism evidence="2 3">
    <name type="scientific">Sedimentitalea xiamensis</name>
    <dbReference type="NCBI Taxonomy" id="3050037"/>
    <lineage>
        <taxon>Bacteria</taxon>
        <taxon>Pseudomonadati</taxon>
        <taxon>Pseudomonadota</taxon>
        <taxon>Alphaproteobacteria</taxon>
        <taxon>Rhodobacterales</taxon>
        <taxon>Paracoccaceae</taxon>
        <taxon>Sedimentitalea</taxon>
    </lineage>
</organism>
<proteinExistence type="predicted"/>